<proteinExistence type="predicted"/>
<name>A0A0M3IRK4_ASCLU</name>
<keyword evidence="4" id="KW-1185">Reference proteome</keyword>
<dbReference type="Pfam" id="PF21365">
    <property type="entry name" value="Glyco_hydro_31_3rd"/>
    <property type="match status" value="1"/>
</dbReference>
<dbReference type="InterPro" id="IPR000519">
    <property type="entry name" value="P_trefoil_dom"/>
</dbReference>
<dbReference type="Proteomes" id="UP000036681">
    <property type="component" value="Unplaced"/>
</dbReference>
<dbReference type="Gene3D" id="4.10.110.10">
    <property type="entry name" value="Spasmolytic Protein, domain 1"/>
    <property type="match status" value="1"/>
</dbReference>
<dbReference type="InterPro" id="IPR044913">
    <property type="entry name" value="P_trefoil_dom_sf"/>
</dbReference>
<accession>A0A0M3IRK4</accession>
<sequence>MLFATYRLFFEAAKDGGTVVRPLFFEFPEEPATHGISEQFMWGSAMLIAPVLSKQSNTVYAYIPCGASWFSLRTTEFGIRAQRGFSFIHASTTELPPVFIRENGKANGKMYWDDGESIVDDFNIHSYIELDVNFTTGITSRLVLTKVKWGIGANVPYIERINFFGYDAIPLLGTIRRESGALHLSSETTADHATERFDLVARGIFDFDNDNQVIITWQNHQSLKRTKTFDCRYDAIPLLGTIRRESGALHLSSETTVDHATERFDLVARGIFDFDIDNQVIITWQNHQLYDIAPPEARVTCIPESLQSFVDDEAICNARGCIWDSHFWYNAPSCYFPKVSGYTIRSTADGVTLLEDYKGFKNPYQENRPLLTFTATSIQHTTLNIRIAPSLEKRYYLLTSTF</sequence>
<dbReference type="PANTHER" id="PTHR22762">
    <property type="entry name" value="ALPHA-GLUCOSIDASE"/>
    <property type="match status" value="1"/>
</dbReference>
<keyword evidence="1" id="KW-1015">Disulfide bond</keyword>
<dbReference type="Gene3D" id="2.60.40.1180">
    <property type="entry name" value="Golgi alpha-mannosidase II"/>
    <property type="match status" value="2"/>
</dbReference>
<dbReference type="InterPro" id="IPR048395">
    <property type="entry name" value="Glyco_hydro_31_C"/>
</dbReference>
<dbReference type="PROSITE" id="PS51448">
    <property type="entry name" value="P_TREFOIL_2"/>
    <property type="match status" value="1"/>
</dbReference>
<evidence type="ECO:0000313" key="5">
    <source>
        <dbReference type="WBParaSite" id="ALUE_0002138201-mRNA-1"/>
    </source>
</evidence>
<dbReference type="InterPro" id="IPR013780">
    <property type="entry name" value="Glyco_hydro_b"/>
</dbReference>
<comment type="caution">
    <text evidence="2">Lacks conserved residue(s) required for the propagation of feature annotation.</text>
</comment>
<dbReference type="Pfam" id="PF00088">
    <property type="entry name" value="Trefoil"/>
    <property type="match status" value="1"/>
</dbReference>
<dbReference type="SMART" id="SM00018">
    <property type="entry name" value="PD"/>
    <property type="match status" value="1"/>
</dbReference>
<evidence type="ECO:0000313" key="4">
    <source>
        <dbReference type="Proteomes" id="UP000036681"/>
    </source>
</evidence>
<evidence type="ECO:0000256" key="2">
    <source>
        <dbReference type="PROSITE-ProRule" id="PRU00779"/>
    </source>
</evidence>
<dbReference type="GO" id="GO:0004558">
    <property type="term" value="F:alpha-1,4-glucosidase activity"/>
    <property type="evidence" value="ECO:0007669"/>
    <property type="project" value="TreeGrafter"/>
</dbReference>
<evidence type="ECO:0000259" key="3">
    <source>
        <dbReference type="PROSITE" id="PS51448"/>
    </source>
</evidence>
<dbReference type="SUPFAM" id="SSF51011">
    <property type="entry name" value="Glycosyl hydrolase domain"/>
    <property type="match status" value="1"/>
</dbReference>
<dbReference type="PANTHER" id="PTHR22762:SF133">
    <property type="entry name" value="P-TYPE DOMAIN-CONTAINING PROTEIN"/>
    <property type="match status" value="1"/>
</dbReference>
<dbReference type="SUPFAM" id="SSF57492">
    <property type="entry name" value="Trefoil"/>
    <property type="match status" value="1"/>
</dbReference>
<evidence type="ECO:0000256" key="1">
    <source>
        <dbReference type="ARBA" id="ARBA00023157"/>
    </source>
</evidence>
<reference evidence="5" key="1">
    <citation type="submission" date="2017-02" db="UniProtKB">
        <authorList>
            <consortium name="WormBaseParasite"/>
        </authorList>
    </citation>
    <scope>IDENTIFICATION</scope>
</reference>
<dbReference type="WBParaSite" id="ALUE_0002138201-mRNA-1">
    <property type="protein sequence ID" value="ALUE_0002138201-mRNA-1"/>
    <property type="gene ID" value="ALUE_0002138201"/>
</dbReference>
<feature type="domain" description="P-type" evidence="3">
    <location>
        <begin position="287"/>
        <end position="338"/>
    </location>
</feature>
<organism evidence="4 5">
    <name type="scientific">Ascaris lumbricoides</name>
    <name type="common">Giant roundworm</name>
    <dbReference type="NCBI Taxonomy" id="6252"/>
    <lineage>
        <taxon>Eukaryota</taxon>
        <taxon>Metazoa</taxon>
        <taxon>Ecdysozoa</taxon>
        <taxon>Nematoda</taxon>
        <taxon>Chromadorea</taxon>
        <taxon>Rhabditida</taxon>
        <taxon>Spirurina</taxon>
        <taxon>Ascaridomorpha</taxon>
        <taxon>Ascaridoidea</taxon>
        <taxon>Ascarididae</taxon>
        <taxon>Ascaris</taxon>
    </lineage>
</organism>
<dbReference type="CDD" id="cd00111">
    <property type="entry name" value="Trefoil"/>
    <property type="match status" value="1"/>
</dbReference>
<protein>
    <submittedName>
        <fullName evidence="5">P-type domain-containing protein</fullName>
    </submittedName>
</protein>
<dbReference type="AlphaFoldDB" id="A0A0M3IRK4"/>